<accession>A0A386HRB7</accession>
<dbReference type="RefSeq" id="WP_119988929.1">
    <property type="nucleotide sequence ID" value="NZ_CP032489.1"/>
</dbReference>
<feature type="transmembrane region" description="Helical" evidence="5">
    <location>
        <begin position="7"/>
        <end position="27"/>
    </location>
</feature>
<evidence type="ECO:0000256" key="5">
    <source>
        <dbReference type="SAM" id="Phobius"/>
    </source>
</evidence>
<dbReference type="OrthoDB" id="7960583at2"/>
<evidence type="ECO:0000256" key="1">
    <source>
        <dbReference type="ARBA" id="ARBA00004141"/>
    </source>
</evidence>
<sequence>MKKNKIIYWTTTGILGAMMLFSAYGYLTIEEMKAGFVHLGFPAYFRIELATAKFIGALALLIPFIPKRIKDAAYVGFAITFISAFIAHTSSGDPLSVAIMPLIFLGILVVSFIYSNKCVPIWQAMNSNSRKLSTLS</sequence>
<proteinExistence type="predicted"/>
<dbReference type="Proteomes" id="UP000266118">
    <property type="component" value="Chromosome"/>
</dbReference>
<evidence type="ECO:0000313" key="6">
    <source>
        <dbReference type="EMBL" id="AYD48323.1"/>
    </source>
</evidence>
<name>A0A386HRB7_9BACT</name>
<evidence type="ECO:0000256" key="4">
    <source>
        <dbReference type="ARBA" id="ARBA00023136"/>
    </source>
</evidence>
<protein>
    <submittedName>
        <fullName evidence="6">DoxX family protein</fullName>
    </submittedName>
</protein>
<dbReference type="Pfam" id="PF13564">
    <property type="entry name" value="DoxX_2"/>
    <property type="match status" value="1"/>
</dbReference>
<keyword evidence="7" id="KW-1185">Reference proteome</keyword>
<dbReference type="KEGG" id="ark:D6B99_12365"/>
<dbReference type="AlphaFoldDB" id="A0A386HRB7"/>
<evidence type="ECO:0000313" key="7">
    <source>
        <dbReference type="Proteomes" id="UP000266118"/>
    </source>
</evidence>
<dbReference type="EMBL" id="CP032489">
    <property type="protein sequence ID" value="AYD48323.1"/>
    <property type="molecule type" value="Genomic_DNA"/>
</dbReference>
<keyword evidence="3 5" id="KW-1133">Transmembrane helix</keyword>
<comment type="subcellular location">
    <subcellularLocation>
        <location evidence="1">Membrane</location>
        <topology evidence="1">Multi-pass membrane protein</topology>
    </subcellularLocation>
</comment>
<evidence type="ECO:0000256" key="2">
    <source>
        <dbReference type="ARBA" id="ARBA00022692"/>
    </source>
</evidence>
<dbReference type="InterPro" id="IPR032808">
    <property type="entry name" value="DoxX"/>
</dbReference>
<reference evidence="6 7" key="1">
    <citation type="submission" date="2018-09" db="EMBL/GenBank/DDBJ databases">
        <title>Arachidicoccus sp. nov., a bacterium isolated from soil.</title>
        <authorList>
            <person name="Weon H.-Y."/>
            <person name="Kwon S.-W."/>
            <person name="Lee S.A."/>
        </authorList>
    </citation>
    <scope>NUCLEOTIDE SEQUENCE [LARGE SCALE GENOMIC DNA]</scope>
    <source>
        <strain evidence="6 7">KIS59-12</strain>
    </source>
</reference>
<feature type="transmembrane region" description="Helical" evidence="5">
    <location>
        <begin position="95"/>
        <end position="115"/>
    </location>
</feature>
<organism evidence="6 7">
    <name type="scientific">Arachidicoccus soli</name>
    <dbReference type="NCBI Taxonomy" id="2341117"/>
    <lineage>
        <taxon>Bacteria</taxon>
        <taxon>Pseudomonadati</taxon>
        <taxon>Bacteroidota</taxon>
        <taxon>Chitinophagia</taxon>
        <taxon>Chitinophagales</taxon>
        <taxon>Chitinophagaceae</taxon>
        <taxon>Arachidicoccus</taxon>
    </lineage>
</organism>
<evidence type="ECO:0000256" key="3">
    <source>
        <dbReference type="ARBA" id="ARBA00022989"/>
    </source>
</evidence>
<keyword evidence="4 5" id="KW-0472">Membrane</keyword>
<dbReference type="GO" id="GO:0016020">
    <property type="term" value="C:membrane"/>
    <property type="evidence" value="ECO:0007669"/>
    <property type="project" value="UniProtKB-SubCell"/>
</dbReference>
<feature type="transmembrane region" description="Helical" evidence="5">
    <location>
        <begin position="72"/>
        <end position="89"/>
    </location>
</feature>
<keyword evidence="2 5" id="KW-0812">Transmembrane</keyword>
<gene>
    <name evidence="6" type="ORF">D6B99_12365</name>
</gene>
<feature type="transmembrane region" description="Helical" evidence="5">
    <location>
        <begin position="47"/>
        <end position="65"/>
    </location>
</feature>